<evidence type="ECO:0000313" key="3">
    <source>
        <dbReference type="EMBL" id="KAK4875644.1"/>
    </source>
</evidence>
<dbReference type="Gene3D" id="1.20.1170.10">
    <property type="match status" value="1"/>
</dbReference>
<evidence type="ECO:0000256" key="1">
    <source>
        <dbReference type="SAM" id="Coils"/>
    </source>
</evidence>
<keyword evidence="1" id="KW-0175">Coiled coil</keyword>
<reference evidence="4" key="1">
    <citation type="submission" date="2023-01" db="EMBL/GenBank/DDBJ databases">
        <title>Key to firefly adult light organ development and bioluminescence: homeobox transcription factors regulate luciferase expression and transportation to peroxisome.</title>
        <authorList>
            <person name="Fu X."/>
        </authorList>
    </citation>
    <scope>NUCLEOTIDE SEQUENCE [LARGE SCALE GENOMIC DNA]</scope>
</reference>
<feature type="compositionally biased region" description="Basic and acidic residues" evidence="2">
    <location>
        <begin position="314"/>
        <end position="328"/>
    </location>
</feature>
<proteinExistence type="predicted"/>
<feature type="compositionally biased region" description="Polar residues" evidence="2">
    <location>
        <begin position="329"/>
        <end position="345"/>
    </location>
</feature>
<sequence length="1097" mass="123241">MDNENPVISMNETQASLDLSEQRLNKDDDDDFDNTIHGFNITSNTTVLEKPLEVTNDSISNKNASCEGSDSGVEVIENCCLQRALSINSTNSQEFGTVTPAYSYESSIISCCSNYEEAYNILARRNSTLFEDYKLRTCDGTSEGGSESSSIAGSGSSKISKKVNLIQAKKKYGINECKNKNVQNSIQRSRPVLSPKSSTVRPRGKSIDKAQPNKPDILKTPNSKNKAPNNLSLPTIKKDKPTSRASSTTRTPITTPTDDGRWPSINSKPAPLMGRSMRGLFNPEFTPTPKKPPAESKSTALEKYATLPRRRKEKSADNLHDMNKHLTKDSNPNKATVKRQSSTPRSLPPYPRKKSIPKTKIYHEVGMQTALTQTDIEKAFSGIAVNPAQPQDVETCDKDVQVDRNIEELDKLQEQLRILTENYEKLSIDFKTQSQNLVDTKQQLEEEVREKNGLKEELKQNTERVLAIIGNDIVSEEENNSCDSLMMLENRYQKVSQIVIKQENEISELNSYCRTLQKDLEKSFSSQNILLQQQHDLESESIELQEFMQAEKSTLSDALRESENEIKKLHLLLKQKDKELENKQEESKRLVRVSEQRRHENIGLQARLGAMEMRSRELLIYQGSHISGATVALTSLINRLDGLVDELVTSYSISEQDFEDVIFHNEAYTNSSSSPETTPEKSKKIYKEKSPSPKRGSSFVSAIINAIKNATAQTSFLTSKEFSKDTISMDNSDSTEMLDSETEPCLMMEPVLEDVVIPDGHSHNMISSGHGLLGTARLTHSESLNNLSQAILCRQLSEQASLSLTENLSSSFTSEMTSVTEMCPPVSLVDQVIEVDNLITKLLKVLRIIQIENDDCMNELQDDHDLLSDQINKQKDANKIVVQQLKDWENLGAHLKSEITELMQQLSKKHNEIDDLKSDLNQNRKEIERLNEDVCALSTACSKAELELKVKNEETEEAIKNWEGEEVPSKEVLAKVLKDQKEIPLLKETLAEKEKQLNELKREFRNSRHLTENWKEAIGESKKQYEAIDGALEILHSIQTVVQQCPPLAKLQRDLEETSFQTASSLPVTSPNDCNANEALLKSVNNLEIPSPINSTA</sequence>
<accession>A0AAN7PSI5</accession>
<dbReference type="Proteomes" id="UP001353858">
    <property type="component" value="Unassembled WGS sequence"/>
</dbReference>
<organism evidence="3 4">
    <name type="scientific">Aquatica leii</name>
    <dbReference type="NCBI Taxonomy" id="1421715"/>
    <lineage>
        <taxon>Eukaryota</taxon>
        <taxon>Metazoa</taxon>
        <taxon>Ecdysozoa</taxon>
        <taxon>Arthropoda</taxon>
        <taxon>Hexapoda</taxon>
        <taxon>Insecta</taxon>
        <taxon>Pterygota</taxon>
        <taxon>Neoptera</taxon>
        <taxon>Endopterygota</taxon>
        <taxon>Coleoptera</taxon>
        <taxon>Polyphaga</taxon>
        <taxon>Elateriformia</taxon>
        <taxon>Elateroidea</taxon>
        <taxon>Lampyridae</taxon>
        <taxon>Luciolinae</taxon>
        <taxon>Aquatica</taxon>
    </lineage>
</organism>
<dbReference type="AlphaFoldDB" id="A0AAN7PSI5"/>
<gene>
    <name evidence="3" type="ORF">RN001_012066</name>
</gene>
<feature type="coiled-coil region" evidence="1">
    <location>
        <begin position="545"/>
        <end position="593"/>
    </location>
</feature>
<name>A0AAN7PSI5_9COLE</name>
<comment type="caution">
    <text evidence="3">The sequence shown here is derived from an EMBL/GenBank/DDBJ whole genome shotgun (WGS) entry which is preliminary data.</text>
</comment>
<feature type="region of interest" description="Disordered" evidence="2">
    <location>
        <begin position="179"/>
        <end position="355"/>
    </location>
</feature>
<evidence type="ECO:0000313" key="4">
    <source>
        <dbReference type="Proteomes" id="UP001353858"/>
    </source>
</evidence>
<feature type="compositionally biased region" description="Basic and acidic residues" evidence="2">
    <location>
        <begin position="678"/>
        <end position="691"/>
    </location>
</feature>
<feature type="compositionally biased region" description="Polar residues" evidence="2">
    <location>
        <begin position="220"/>
        <end position="233"/>
    </location>
</feature>
<keyword evidence="4" id="KW-1185">Reference proteome</keyword>
<evidence type="ECO:0000256" key="2">
    <source>
        <dbReference type="SAM" id="MobiDB-lite"/>
    </source>
</evidence>
<feature type="region of interest" description="Disordered" evidence="2">
    <location>
        <begin position="669"/>
        <end position="696"/>
    </location>
</feature>
<feature type="compositionally biased region" description="Low complexity" evidence="2">
    <location>
        <begin position="243"/>
        <end position="257"/>
    </location>
</feature>
<dbReference type="EMBL" id="JARPUR010000005">
    <property type="protein sequence ID" value="KAK4875644.1"/>
    <property type="molecule type" value="Genomic_DNA"/>
</dbReference>
<feature type="coiled-coil region" evidence="1">
    <location>
        <begin position="402"/>
        <end position="505"/>
    </location>
</feature>
<feature type="coiled-coil region" evidence="1">
    <location>
        <begin position="857"/>
        <end position="1010"/>
    </location>
</feature>
<protein>
    <submittedName>
        <fullName evidence="3">Uncharacterized protein</fullName>
    </submittedName>
</protein>